<proteinExistence type="predicted"/>
<dbReference type="AlphaFoldDB" id="A0AAU7CME7"/>
<sequence length="563" mass="62546">MRQSLGRSFRLAPLLLLCLGASLPTARAEDDKPQPAVEVYDWSIWVSSPSQLTLNASRVYKNAMPGVIGTSRPKLDGKELTGKFPIAPISVVQFFGEPNRDIDIDLRVKKGTILAHWPPGSERAGRIQWFKSDLTKAPAKDIPMGFLPEAHWLPGLRKLESALYHQRESRAERFLAYDTELAVPIPLKLRGGPDEYTLQNLTEYRLLDVAVIAPTDNGYRVGWLDELPSGTPEGKDETSVKKTKEKEALEKKKKSSTEKAEDVFEKAETDAKKDKEKEKQDEPKPLPAEGDANVKARVDQILNRPITVNVEQAPRKEVLDLVTGQARLRYELDEKTLVKEEVDLGKTMSLKAANIAARDALAEVLGTVALSYRVTEDGSLFITTATRLAEDSGKKGAVIEGPPVKLTLSQPLKAADPSYRELTRDSYTRRLAAQGLREEVIESLLGQYSEALFAPDGLIVLAHFSRDAIDEAVLLDVFPAPKKFVRTAALVVHGIDPRLQDKARELVQKLGDDLPKARETAEIQLFELGPVAVPVLEDALRDKDIEIVFRAERLLLKLNRQVP</sequence>
<evidence type="ECO:0000256" key="1">
    <source>
        <dbReference type="SAM" id="MobiDB-lite"/>
    </source>
</evidence>
<evidence type="ECO:0000256" key="2">
    <source>
        <dbReference type="SAM" id="SignalP"/>
    </source>
</evidence>
<evidence type="ECO:0000313" key="3">
    <source>
        <dbReference type="EMBL" id="XBH06228.1"/>
    </source>
</evidence>
<reference evidence="3" key="1">
    <citation type="submission" date="2024-05" db="EMBL/GenBank/DDBJ databases">
        <title>Planctomycetes of the genus Singulisphaera possess chitinolytic capabilities.</title>
        <authorList>
            <person name="Ivanova A."/>
        </authorList>
    </citation>
    <scope>NUCLEOTIDE SEQUENCE</scope>
    <source>
        <strain evidence="3">Ch08T</strain>
    </source>
</reference>
<name>A0AAU7CME7_9BACT</name>
<dbReference type="RefSeq" id="WP_406699078.1">
    <property type="nucleotide sequence ID" value="NZ_CP155447.1"/>
</dbReference>
<accession>A0AAU7CME7</accession>
<feature type="signal peptide" evidence="2">
    <location>
        <begin position="1"/>
        <end position="28"/>
    </location>
</feature>
<feature type="chain" id="PRO_5044020175" evidence="2">
    <location>
        <begin position="29"/>
        <end position="563"/>
    </location>
</feature>
<gene>
    <name evidence="3" type="ORF">V5E97_09385</name>
</gene>
<feature type="region of interest" description="Disordered" evidence="1">
    <location>
        <begin position="223"/>
        <end position="295"/>
    </location>
</feature>
<dbReference type="EMBL" id="CP155447">
    <property type="protein sequence ID" value="XBH06228.1"/>
    <property type="molecule type" value="Genomic_DNA"/>
</dbReference>
<feature type="compositionally biased region" description="Basic and acidic residues" evidence="1">
    <location>
        <begin position="233"/>
        <end position="284"/>
    </location>
</feature>
<organism evidence="3">
    <name type="scientific">Singulisphaera sp. Ch08</name>
    <dbReference type="NCBI Taxonomy" id="3120278"/>
    <lineage>
        <taxon>Bacteria</taxon>
        <taxon>Pseudomonadati</taxon>
        <taxon>Planctomycetota</taxon>
        <taxon>Planctomycetia</taxon>
        <taxon>Isosphaerales</taxon>
        <taxon>Isosphaeraceae</taxon>
        <taxon>Singulisphaera</taxon>
    </lineage>
</organism>
<protein>
    <submittedName>
        <fullName evidence="3">Uncharacterized protein</fullName>
    </submittedName>
</protein>
<keyword evidence="2" id="KW-0732">Signal</keyword>